<evidence type="ECO:0008006" key="3">
    <source>
        <dbReference type="Google" id="ProtNLM"/>
    </source>
</evidence>
<reference evidence="2" key="1">
    <citation type="submission" date="2023-07" db="EMBL/GenBank/DDBJ databases">
        <title>Functional and genomic diversity of the sorghum phyllosphere microbiome.</title>
        <authorList>
            <person name="Shade A."/>
        </authorList>
    </citation>
    <scope>NUCLEOTIDE SEQUENCE [LARGE SCALE GENOMIC DNA]</scope>
    <source>
        <strain evidence="2">SORGH_AS_0422</strain>
    </source>
</reference>
<accession>A0ABU3GML7</accession>
<organism evidence="1 2">
    <name type="scientific">Mucilaginibacter terrae</name>
    <dbReference type="NCBI Taxonomy" id="1955052"/>
    <lineage>
        <taxon>Bacteria</taxon>
        <taxon>Pseudomonadati</taxon>
        <taxon>Bacteroidota</taxon>
        <taxon>Sphingobacteriia</taxon>
        <taxon>Sphingobacteriales</taxon>
        <taxon>Sphingobacteriaceae</taxon>
        <taxon>Mucilaginibacter</taxon>
    </lineage>
</organism>
<name>A0ABU3GML7_9SPHI</name>
<protein>
    <recommendedName>
        <fullName evidence="3">DUF695 domain-containing protein</fullName>
    </recommendedName>
</protein>
<gene>
    <name evidence="1" type="ORF">QE417_000097</name>
</gene>
<keyword evidence="2" id="KW-1185">Reference proteome</keyword>
<sequence>MTVLHKINPLPFISDKQWLSFVRLMTENALALNNRALVKAEIMLTDGGHYPSAYFRLTSELDEPAVQPLLQETSGFSLGFDLDWDEDVIIQPLTPQGYEQDWLNENGIIAVFTYHDIGLRRIIRFLKEELKLWEISGTPKNIPAHPLDWRELRLDL</sequence>
<proteinExistence type="predicted"/>
<comment type="caution">
    <text evidence="1">The sequence shown here is derived from an EMBL/GenBank/DDBJ whole genome shotgun (WGS) entry which is preliminary data.</text>
</comment>
<dbReference type="RefSeq" id="WP_311946814.1">
    <property type="nucleotide sequence ID" value="NZ_JAVLVU010000001.1"/>
</dbReference>
<evidence type="ECO:0000313" key="1">
    <source>
        <dbReference type="EMBL" id="MDT3401025.1"/>
    </source>
</evidence>
<dbReference type="Proteomes" id="UP001258315">
    <property type="component" value="Unassembled WGS sequence"/>
</dbReference>
<dbReference type="EMBL" id="JAVLVU010000001">
    <property type="protein sequence ID" value="MDT3401025.1"/>
    <property type="molecule type" value="Genomic_DNA"/>
</dbReference>
<evidence type="ECO:0000313" key="2">
    <source>
        <dbReference type="Proteomes" id="UP001258315"/>
    </source>
</evidence>